<keyword evidence="3" id="KW-0732">Signal</keyword>
<dbReference type="Gene3D" id="3.90.70.10">
    <property type="entry name" value="Cysteine proteinases"/>
    <property type="match status" value="1"/>
</dbReference>
<proteinExistence type="inferred from homology"/>
<dbReference type="InterPro" id="IPR038765">
    <property type="entry name" value="Papain-like_cys_pep_sf"/>
</dbReference>
<dbReference type="EMBL" id="GEBQ01017561">
    <property type="protein sequence ID" value="JAT22416.1"/>
    <property type="molecule type" value="Transcribed_RNA"/>
</dbReference>
<protein>
    <recommendedName>
        <fullName evidence="8">Peptidase C1A papain C-terminal domain-containing protein</fullName>
    </recommendedName>
</protein>
<keyword evidence="6" id="KW-0865">Zymogen</keyword>
<evidence type="ECO:0000259" key="8">
    <source>
        <dbReference type="SMART" id="SM00645"/>
    </source>
</evidence>
<dbReference type="InterPro" id="IPR013128">
    <property type="entry name" value="Peptidase_C1A"/>
</dbReference>
<keyword evidence="4" id="KW-0378">Hydrolase</keyword>
<reference evidence="9" key="1">
    <citation type="submission" date="2015-11" db="EMBL/GenBank/DDBJ databases">
        <title>De novo transcriptome assembly of four potential Pierce s Disease insect vectors from Arizona vineyards.</title>
        <authorList>
            <person name="Tassone E.E."/>
        </authorList>
    </citation>
    <scope>NUCLEOTIDE SEQUENCE</scope>
</reference>
<keyword evidence="5" id="KW-0788">Thiol protease</keyword>
<dbReference type="PANTHER" id="PTHR12411">
    <property type="entry name" value="CYSTEINE PROTEASE FAMILY C1-RELATED"/>
    <property type="match status" value="1"/>
</dbReference>
<keyword evidence="7" id="KW-1015">Disulfide bond</keyword>
<dbReference type="Pfam" id="PF00112">
    <property type="entry name" value="Peptidase_C1"/>
    <property type="match status" value="1"/>
</dbReference>
<evidence type="ECO:0000256" key="4">
    <source>
        <dbReference type="ARBA" id="ARBA00022801"/>
    </source>
</evidence>
<name>A0A1B6LFF1_9HEMI</name>
<comment type="similarity">
    <text evidence="1">Belongs to the peptidase C1 family.</text>
</comment>
<dbReference type="InterPro" id="IPR000668">
    <property type="entry name" value="Peptidase_C1A_C"/>
</dbReference>
<dbReference type="FunFam" id="3.90.70.10:FF:000031">
    <property type="entry name" value="Cathepsin B"/>
    <property type="match status" value="1"/>
</dbReference>
<evidence type="ECO:0000256" key="3">
    <source>
        <dbReference type="ARBA" id="ARBA00022729"/>
    </source>
</evidence>
<evidence type="ECO:0000313" key="9">
    <source>
        <dbReference type="EMBL" id="JAT22416.1"/>
    </source>
</evidence>
<keyword evidence="2" id="KW-0645">Protease</keyword>
<dbReference type="PRINTS" id="PR00705">
    <property type="entry name" value="PAPAIN"/>
</dbReference>
<gene>
    <name evidence="9" type="ORF">g.45178</name>
</gene>
<dbReference type="SMART" id="SM00645">
    <property type="entry name" value="Pept_C1"/>
    <property type="match status" value="1"/>
</dbReference>
<dbReference type="InterPro" id="IPR025661">
    <property type="entry name" value="Pept_asp_AS"/>
</dbReference>
<sequence>VTAMGHGARILAGSHVGQGLPRNLPTRPRVSHSGIPKSFDARYYWANCDSIWSIKDQGNCGTCWAVSSASVMSDRVCITSGGQTRVNISAEQLAACCTDCGVGCNGGYPDLAWPYFRSHGLITGGDFDSNEGCQPYEVAPTGSSVNQYLRCSPHECTNKHYQNSYKSDLHYGRTAYYVPADVQSIQAEIMTNGPVVAGFTVYDDFYGYKSGVYKHVTGDLSGGHAVRVLGWGVEDGVDYWLIANSWNRTWGDNGYVKFVRGINNCGIEEFVTAGLVEST</sequence>
<dbReference type="PROSITE" id="PS00640">
    <property type="entry name" value="THIOL_PROTEASE_ASN"/>
    <property type="match status" value="1"/>
</dbReference>
<feature type="non-terminal residue" evidence="9">
    <location>
        <position position="1"/>
    </location>
</feature>
<dbReference type="PROSITE" id="PS00139">
    <property type="entry name" value="THIOL_PROTEASE_CYS"/>
    <property type="match status" value="1"/>
</dbReference>
<organism evidence="9">
    <name type="scientific">Graphocephala atropunctata</name>
    <dbReference type="NCBI Taxonomy" id="36148"/>
    <lineage>
        <taxon>Eukaryota</taxon>
        <taxon>Metazoa</taxon>
        <taxon>Ecdysozoa</taxon>
        <taxon>Arthropoda</taxon>
        <taxon>Hexapoda</taxon>
        <taxon>Insecta</taxon>
        <taxon>Pterygota</taxon>
        <taxon>Neoptera</taxon>
        <taxon>Paraneoptera</taxon>
        <taxon>Hemiptera</taxon>
        <taxon>Auchenorrhyncha</taxon>
        <taxon>Membracoidea</taxon>
        <taxon>Cicadellidae</taxon>
        <taxon>Cicadellinae</taxon>
        <taxon>Cicadellini</taxon>
        <taxon>Graphocephala</taxon>
    </lineage>
</organism>
<dbReference type="InterPro" id="IPR000169">
    <property type="entry name" value="Pept_cys_AS"/>
</dbReference>
<dbReference type="InterPro" id="IPR025660">
    <property type="entry name" value="Pept_his_AS"/>
</dbReference>
<evidence type="ECO:0000256" key="2">
    <source>
        <dbReference type="ARBA" id="ARBA00022670"/>
    </source>
</evidence>
<dbReference type="GO" id="GO:0006508">
    <property type="term" value="P:proteolysis"/>
    <property type="evidence" value="ECO:0007669"/>
    <property type="project" value="UniProtKB-KW"/>
</dbReference>
<evidence type="ECO:0000256" key="6">
    <source>
        <dbReference type="ARBA" id="ARBA00023145"/>
    </source>
</evidence>
<feature type="domain" description="Peptidase C1A papain C-terminal" evidence="8">
    <location>
        <begin position="35"/>
        <end position="275"/>
    </location>
</feature>
<dbReference type="AlphaFoldDB" id="A0A1B6LFF1"/>
<dbReference type="CDD" id="cd02620">
    <property type="entry name" value="Peptidase_C1A_CathepsinB"/>
    <property type="match status" value="1"/>
</dbReference>
<dbReference type="PROSITE" id="PS00639">
    <property type="entry name" value="THIOL_PROTEASE_HIS"/>
    <property type="match status" value="1"/>
</dbReference>
<accession>A0A1B6LFF1</accession>
<dbReference type="SUPFAM" id="SSF54001">
    <property type="entry name" value="Cysteine proteinases"/>
    <property type="match status" value="1"/>
</dbReference>
<evidence type="ECO:0000256" key="7">
    <source>
        <dbReference type="ARBA" id="ARBA00023157"/>
    </source>
</evidence>
<evidence type="ECO:0000256" key="5">
    <source>
        <dbReference type="ARBA" id="ARBA00022807"/>
    </source>
</evidence>
<evidence type="ECO:0000256" key="1">
    <source>
        <dbReference type="ARBA" id="ARBA00008455"/>
    </source>
</evidence>
<dbReference type="GO" id="GO:0008234">
    <property type="term" value="F:cysteine-type peptidase activity"/>
    <property type="evidence" value="ECO:0007669"/>
    <property type="project" value="UniProtKB-KW"/>
</dbReference>